<comment type="caution">
    <text evidence="1">The sequence shown here is derived from an EMBL/GenBank/DDBJ whole genome shotgun (WGS) entry which is preliminary data.</text>
</comment>
<reference evidence="1" key="1">
    <citation type="submission" date="2022-03" db="EMBL/GenBank/DDBJ databases">
        <title>Pseudomonas marianensis sp. nov., a marine bacterium isolated from deep-sea sediments of the Mariana Trench.</title>
        <authorList>
            <person name="Wei Y."/>
        </authorList>
    </citation>
    <scope>NUCLEOTIDE SEQUENCE</scope>
    <source>
        <strain evidence="1">PS1</strain>
    </source>
</reference>
<dbReference type="AlphaFoldDB" id="A0A9X2AT97"/>
<proteinExistence type="predicted"/>
<gene>
    <name evidence="1" type="ORF">MST27_04865</name>
</gene>
<protein>
    <submittedName>
        <fullName evidence="1">Oxidoreductase</fullName>
    </submittedName>
</protein>
<keyword evidence="2" id="KW-1185">Reference proteome</keyword>
<dbReference type="EMBL" id="JALGRD010000002">
    <property type="protein sequence ID" value="MCJ0972697.1"/>
    <property type="molecule type" value="Genomic_DNA"/>
</dbReference>
<dbReference type="RefSeq" id="WP_243604881.1">
    <property type="nucleotide sequence ID" value="NZ_JALGRD010000002.1"/>
</dbReference>
<organism evidence="1 2">
    <name type="scientific">Stutzerimonas marianensis</name>
    <dbReference type="NCBI Taxonomy" id="2929513"/>
    <lineage>
        <taxon>Bacteria</taxon>
        <taxon>Pseudomonadati</taxon>
        <taxon>Pseudomonadota</taxon>
        <taxon>Gammaproteobacteria</taxon>
        <taxon>Pseudomonadales</taxon>
        <taxon>Pseudomonadaceae</taxon>
        <taxon>Stutzerimonas</taxon>
    </lineage>
</organism>
<evidence type="ECO:0000313" key="2">
    <source>
        <dbReference type="Proteomes" id="UP001139682"/>
    </source>
</evidence>
<dbReference type="Proteomes" id="UP001139682">
    <property type="component" value="Unassembled WGS sequence"/>
</dbReference>
<dbReference type="InterPro" id="IPR029052">
    <property type="entry name" value="Metallo-depent_PP-like"/>
</dbReference>
<sequence>MPARKHDDETIKAALVGRTVAAAAKLLNLHERNVYAHKARLARQGWSPEHDMTKTVPDGFRLKGTSTLYDEDGKAKLQWVKTTIDQERQAELIREACEAMSEDLPQVKPRAVKDAGYLSQLLAAYPIGDAHIGMRAWGEETQGSDWDLAIAERVQCGAMAALVDMAPACEQALIINCGDWFHADNMEGTTSRSGHILDVDGRYAKMIRVGVKVMRQCIESALMKHARVRVCNVIGNHDDTGAIWLSIALSHIYANEPRVTIDTSPAPFMYHEHGKVLIGMHHGHSCKPDRLPGVMATDQAQAWGRTEFRYWYIGHVHHQSVKEYSGVTVESFNTLTAKDAYSAWGGYRAQQNMKCIIHHAEFGEVGRHTVNPNMLKGEVAA</sequence>
<name>A0A9X2AT97_9GAMM</name>
<dbReference type="SUPFAM" id="SSF56300">
    <property type="entry name" value="Metallo-dependent phosphatases"/>
    <property type="match status" value="1"/>
</dbReference>
<evidence type="ECO:0000313" key="1">
    <source>
        <dbReference type="EMBL" id="MCJ0972697.1"/>
    </source>
</evidence>
<accession>A0A9X2AT97</accession>